<organism evidence="2 3">
    <name type="scientific">Schizopora paradoxa</name>
    <dbReference type="NCBI Taxonomy" id="27342"/>
    <lineage>
        <taxon>Eukaryota</taxon>
        <taxon>Fungi</taxon>
        <taxon>Dikarya</taxon>
        <taxon>Basidiomycota</taxon>
        <taxon>Agaricomycotina</taxon>
        <taxon>Agaricomycetes</taxon>
        <taxon>Hymenochaetales</taxon>
        <taxon>Schizoporaceae</taxon>
        <taxon>Schizopora</taxon>
    </lineage>
</organism>
<feature type="domain" description="CcmS related" evidence="1">
    <location>
        <begin position="24"/>
        <end position="155"/>
    </location>
</feature>
<protein>
    <recommendedName>
        <fullName evidence="1">CcmS related domain-containing protein</fullName>
    </recommendedName>
</protein>
<evidence type="ECO:0000259" key="1">
    <source>
        <dbReference type="Pfam" id="PF26617"/>
    </source>
</evidence>
<dbReference type="EMBL" id="KQ085923">
    <property type="protein sequence ID" value="KLO15890.1"/>
    <property type="molecule type" value="Genomic_DNA"/>
</dbReference>
<dbReference type="InParanoid" id="A0A0H2RV22"/>
<reference evidence="2 3" key="1">
    <citation type="submission" date="2015-04" db="EMBL/GenBank/DDBJ databases">
        <title>Complete genome sequence of Schizopora paradoxa KUC8140, a cosmopolitan wood degrader in East Asia.</title>
        <authorList>
            <consortium name="DOE Joint Genome Institute"/>
            <person name="Min B."/>
            <person name="Park H."/>
            <person name="Jang Y."/>
            <person name="Kim J.-J."/>
            <person name="Kim K.H."/>
            <person name="Pangilinan J."/>
            <person name="Lipzen A."/>
            <person name="Riley R."/>
            <person name="Grigoriev I.V."/>
            <person name="Spatafora J.W."/>
            <person name="Choi I.-G."/>
        </authorList>
    </citation>
    <scope>NUCLEOTIDE SEQUENCE [LARGE SCALE GENOMIC DNA]</scope>
    <source>
        <strain evidence="2 3">KUC8140</strain>
    </source>
</reference>
<proteinExistence type="predicted"/>
<keyword evidence="3" id="KW-1185">Reference proteome</keyword>
<gene>
    <name evidence="2" type="ORF">SCHPADRAFT_824062</name>
</gene>
<sequence>MHQQHSPYMEARFEESLGAGLAPARLAFYNSKDRKARERIHWLFNPNKDERVSTLLAWIQEVSPSLGAFGLNKFLQGRERGALFVNAEYRPAHSPEQPAFDWLTYDQIHPTFDRILQESIAYYDVHTQVLVFVFLLSKSGNSMAMWRRKLILPNNLRLTFGAQITQAKAGLRKQYPIYLDE</sequence>
<accession>A0A0H2RV22</accession>
<evidence type="ECO:0000313" key="3">
    <source>
        <dbReference type="Proteomes" id="UP000053477"/>
    </source>
</evidence>
<dbReference type="AlphaFoldDB" id="A0A0H2RV22"/>
<dbReference type="Pfam" id="PF26617">
    <property type="entry name" value="CcmS-like"/>
    <property type="match status" value="1"/>
</dbReference>
<dbReference type="OrthoDB" id="3171339at2759"/>
<name>A0A0H2RV22_9AGAM</name>
<dbReference type="InterPro" id="IPR058258">
    <property type="entry name" value="CcmS-like"/>
</dbReference>
<dbReference type="STRING" id="27342.A0A0H2RV22"/>
<dbReference type="Proteomes" id="UP000053477">
    <property type="component" value="Unassembled WGS sequence"/>
</dbReference>
<evidence type="ECO:0000313" key="2">
    <source>
        <dbReference type="EMBL" id="KLO15890.1"/>
    </source>
</evidence>